<dbReference type="Proteomes" id="UP000604046">
    <property type="component" value="Unassembled WGS sequence"/>
</dbReference>
<accession>A0A812UPI1</accession>
<gene>
    <name evidence="1" type="ORF">SNAT2548_LOCUS33637</name>
</gene>
<comment type="caution">
    <text evidence="1">The sequence shown here is derived from an EMBL/GenBank/DDBJ whole genome shotgun (WGS) entry which is preliminary data.</text>
</comment>
<dbReference type="EMBL" id="CAJNDS010002768">
    <property type="protein sequence ID" value="CAE7590698.1"/>
    <property type="molecule type" value="Genomic_DNA"/>
</dbReference>
<sequence>MARGYSFRKAGHAPFGFPVSWSLSPRELLSRRRAGVAISLMETERTPSRSRLRSRSEYLREIAYARNAISVPLTRPWKYPKCLREIAYAKNAISAARPSRPTGRCEITSAKNAVSAAHPSRSTGRREITSAKNAISAAHPSRPTDRSTFCPSMPRRHCTAAPPSAPSTDPVADTSVIDLLKEYRFPLYSDQACGSPLEWNAENPTGRFSVWSKKTAKKASSAATKAKATVKDVKRFSPTPPSWACSLILLSSKSGD</sequence>
<protein>
    <submittedName>
        <fullName evidence="1">Uncharacterized protein</fullName>
    </submittedName>
</protein>
<evidence type="ECO:0000313" key="2">
    <source>
        <dbReference type="Proteomes" id="UP000604046"/>
    </source>
</evidence>
<organism evidence="1 2">
    <name type="scientific">Symbiodinium natans</name>
    <dbReference type="NCBI Taxonomy" id="878477"/>
    <lineage>
        <taxon>Eukaryota</taxon>
        <taxon>Sar</taxon>
        <taxon>Alveolata</taxon>
        <taxon>Dinophyceae</taxon>
        <taxon>Suessiales</taxon>
        <taxon>Symbiodiniaceae</taxon>
        <taxon>Symbiodinium</taxon>
    </lineage>
</organism>
<evidence type="ECO:0000313" key="1">
    <source>
        <dbReference type="EMBL" id="CAE7590698.1"/>
    </source>
</evidence>
<dbReference type="AlphaFoldDB" id="A0A812UPI1"/>
<keyword evidence="2" id="KW-1185">Reference proteome</keyword>
<name>A0A812UPI1_9DINO</name>
<proteinExistence type="predicted"/>
<reference evidence="1" key="1">
    <citation type="submission" date="2021-02" db="EMBL/GenBank/DDBJ databases">
        <authorList>
            <person name="Dougan E. K."/>
            <person name="Rhodes N."/>
            <person name="Thang M."/>
            <person name="Chan C."/>
        </authorList>
    </citation>
    <scope>NUCLEOTIDE SEQUENCE</scope>
</reference>